<dbReference type="KEGG" id="lmq:LMM7_2675"/>
<dbReference type="InterPro" id="IPR044925">
    <property type="entry name" value="His-Me_finger_sf"/>
</dbReference>
<feature type="domain" description="HNH nuclease" evidence="3">
    <location>
        <begin position="68"/>
        <end position="112"/>
    </location>
</feature>
<reference evidence="4 5" key="1">
    <citation type="journal article" date="2011" name="J. Bacteriol.">
        <title>Genome sequence of the nonpathogenic Listeria monocytogenes serovar 4a strain M7.</title>
        <authorList>
            <person name="Chen J."/>
            <person name="Xia Y."/>
            <person name="Cheng C."/>
            <person name="Fang C."/>
            <person name="Shan Y."/>
            <person name="Jin G."/>
            <person name="Fang W."/>
        </authorList>
    </citation>
    <scope>NUCLEOTIDE SEQUENCE [LARGE SCALE GENOMIC DNA]</scope>
    <source>
        <strain evidence="4 5">M7</strain>
    </source>
</reference>
<dbReference type="RefSeq" id="WP_012582394.1">
    <property type="nucleotide sequence ID" value="NC_017537.1"/>
</dbReference>
<dbReference type="HOGENOM" id="CLU_099810_0_1_9"/>
<dbReference type="EMBL" id="CP002816">
    <property type="protein sequence ID" value="AEH93680.1"/>
    <property type="molecule type" value="Genomic_DNA"/>
</dbReference>
<evidence type="ECO:0000259" key="2">
    <source>
        <dbReference type="Pfam" id="PF07463"/>
    </source>
</evidence>
<dbReference type="Gene3D" id="3.90.75.20">
    <property type="match status" value="1"/>
</dbReference>
<dbReference type="PATRIC" id="fig|1030009.3.peg.2665"/>
<feature type="domain" description="NUMOD4" evidence="2">
    <location>
        <begin position="2"/>
        <end position="60"/>
    </location>
</feature>
<dbReference type="InterPro" id="IPR003615">
    <property type="entry name" value="HNH_nuc"/>
</dbReference>
<dbReference type="Proteomes" id="UP000000486">
    <property type="component" value="Chromosome"/>
</dbReference>
<protein>
    <submittedName>
        <fullName evidence="4">HNH endonuclease family protein</fullName>
    </submittedName>
</protein>
<evidence type="ECO:0000313" key="5">
    <source>
        <dbReference type="Proteomes" id="UP000000486"/>
    </source>
</evidence>
<gene>
    <name evidence="4" type="ordered locus">LMM7_2675</name>
</gene>
<dbReference type="SMART" id="SM00497">
    <property type="entry name" value="IENR1"/>
    <property type="match status" value="1"/>
</dbReference>
<dbReference type="GO" id="GO:0016788">
    <property type="term" value="F:hydrolase activity, acting on ester bonds"/>
    <property type="evidence" value="ECO:0007669"/>
    <property type="project" value="InterPro"/>
</dbReference>
<evidence type="ECO:0000259" key="1">
    <source>
        <dbReference type="Pfam" id="PF07453"/>
    </source>
</evidence>
<keyword evidence="4" id="KW-0540">Nuclease</keyword>
<evidence type="ECO:0000313" key="4">
    <source>
        <dbReference type="EMBL" id="AEH93680.1"/>
    </source>
</evidence>
<dbReference type="SUPFAM" id="SSF54060">
    <property type="entry name" value="His-Me finger endonucleases"/>
    <property type="match status" value="1"/>
</dbReference>
<dbReference type="InterPro" id="IPR010902">
    <property type="entry name" value="NUMOD4"/>
</dbReference>
<keyword evidence="4" id="KW-0255">Endonuclease</keyword>
<dbReference type="Pfam" id="PF07453">
    <property type="entry name" value="NUMOD1"/>
    <property type="match status" value="1"/>
</dbReference>
<name>A0A0E0V0B3_LISMM</name>
<dbReference type="InterPro" id="IPR003647">
    <property type="entry name" value="Intron_nuc_1_rpt"/>
</dbReference>
<evidence type="ECO:0000259" key="3">
    <source>
        <dbReference type="Pfam" id="PF13392"/>
    </source>
</evidence>
<dbReference type="Pfam" id="PF13392">
    <property type="entry name" value="HNH_3"/>
    <property type="match status" value="1"/>
</dbReference>
<organism evidence="4 5">
    <name type="scientific">Listeria monocytogenes serotype 4a (strain M7)</name>
    <dbReference type="NCBI Taxonomy" id="1030009"/>
    <lineage>
        <taxon>Bacteria</taxon>
        <taxon>Bacillati</taxon>
        <taxon>Bacillota</taxon>
        <taxon>Bacilli</taxon>
        <taxon>Bacillales</taxon>
        <taxon>Listeriaceae</taxon>
        <taxon>Listeria</taxon>
    </lineage>
</organism>
<dbReference type="Pfam" id="PF07463">
    <property type="entry name" value="NUMOD4"/>
    <property type="match status" value="1"/>
</dbReference>
<dbReference type="GO" id="GO:0004519">
    <property type="term" value="F:endonuclease activity"/>
    <property type="evidence" value="ECO:0007669"/>
    <property type="project" value="UniProtKB-KW"/>
</dbReference>
<dbReference type="InterPro" id="IPR010896">
    <property type="entry name" value="NUMOD1"/>
</dbReference>
<keyword evidence="4" id="KW-0378">Hydrolase</keyword>
<feature type="domain" description="Nuclease-associated modular DNA-binding 1" evidence="1">
    <location>
        <begin position="131"/>
        <end position="158"/>
    </location>
</feature>
<accession>A0A0E0V0B3</accession>
<proteinExistence type="predicted"/>
<sequence length="180" mass="21115">MEIWKDVPGYELIYQASNEGNIRTHEEKTTFSSKHGKRRWKQRILKQKQDKGGYKRVSLWKNGNSKDYLVHRIIALTFIPQIPNKTLINHKDCNPSNNNVNNLEWCNYRENLLHAFDNRLNENAQAIVLVNSKTKETKYFRSKTEASRFLGKSHGYISQKLKEGSTVIGNFELFERISKN</sequence>
<dbReference type="AlphaFoldDB" id="A0A0E0V0B3"/>